<feature type="compositionally biased region" description="Basic and acidic residues" evidence="1">
    <location>
        <begin position="75"/>
        <end position="85"/>
    </location>
</feature>
<organism evidence="2 3">
    <name type="scientific">Panicum hallii var. hallii</name>
    <dbReference type="NCBI Taxonomy" id="1504633"/>
    <lineage>
        <taxon>Eukaryota</taxon>
        <taxon>Viridiplantae</taxon>
        <taxon>Streptophyta</taxon>
        <taxon>Embryophyta</taxon>
        <taxon>Tracheophyta</taxon>
        <taxon>Spermatophyta</taxon>
        <taxon>Magnoliopsida</taxon>
        <taxon>Liliopsida</taxon>
        <taxon>Poales</taxon>
        <taxon>Poaceae</taxon>
        <taxon>PACMAD clade</taxon>
        <taxon>Panicoideae</taxon>
        <taxon>Panicodae</taxon>
        <taxon>Paniceae</taxon>
        <taxon>Panicinae</taxon>
        <taxon>Panicum</taxon>
        <taxon>Panicum sect. Panicum</taxon>
    </lineage>
</organism>
<evidence type="ECO:0000256" key="1">
    <source>
        <dbReference type="SAM" id="MobiDB-lite"/>
    </source>
</evidence>
<dbReference type="AlphaFoldDB" id="A0A2T7C7E4"/>
<evidence type="ECO:0000313" key="2">
    <source>
        <dbReference type="EMBL" id="PUZ39246.1"/>
    </source>
</evidence>
<accession>A0A2T7C7E4</accession>
<feature type="compositionally biased region" description="Basic and acidic residues" evidence="1">
    <location>
        <begin position="7"/>
        <end position="32"/>
    </location>
</feature>
<dbReference type="OrthoDB" id="616442at2759"/>
<dbReference type="EMBL" id="CM009757">
    <property type="protein sequence ID" value="PUZ39246.1"/>
    <property type="molecule type" value="Genomic_DNA"/>
</dbReference>
<protein>
    <submittedName>
        <fullName evidence="2">Uncharacterized protein</fullName>
    </submittedName>
</protein>
<feature type="region of interest" description="Disordered" evidence="1">
    <location>
        <begin position="1"/>
        <end position="34"/>
    </location>
</feature>
<keyword evidence="3" id="KW-1185">Reference proteome</keyword>
<sequence length="108" mass="11731">MGLTLEWRMEEGKHSMSQERGEGAPPYSERDASPYGVKGSMYVVTLPALQRCLEDGPDAAERRPRSGFPTSRGTGDGHLEAHHDLQATPARPGKAGAHAYSGSYFYHG</sequence>
<name>A0A2T7C7E4_9POAL</name>
<reference evidence="2 3" key="1">
    <citation type="submission" date="2018-04" db="EMBL/GenBank/DDBJ databases">
        <title>WGS assembly of Panicum hallii var. hallii HAL2.</title>
        <authorList>
            <person name="Lovell J."/>
            <person name="Jenkins J."/>
            <person name="Lowry D."/>
            <person name="Mamidi S."/>
            <person name="Sreedasyam A."/>
            <person name="Weng X."/>
            <person name="Barry K."/>
            <person name="Bonette J."/>
            <person name="Campitelli B."/>
            <person name="Daum C."/>
            <person name="Gordon S."/>
            <person name="Gould B."/>
            <person name="Lipzen A."/>
            <person name="MacQueen A."/>
            <person name="Palacio-Mejia J."/>
            <person name="Plott C."/>
            <person name="Shakirov E."/>
            <person name="Shu S."/>
            <person name="Yoshinaga Y."/>
            <person name="Zane M."/>
            <person name="Rokhsar D."/>
            <person name="Grimwood J."/>
            <person name="Schmutz J."/>
            <person name="Juenger T."/>
        </authorList>
    </citation>
    <scope>NUCLEOTIDE SEQUENCE [LARGE SCALE GENOMIC DNA]</scope>
    <source>
        <strain evidence="3">cv. HAL2</strain>
    </source>
</reference>
<dbReference type="PANTHER" id="PTHR48161">
    <property type="entry name" value="BNACNNG12870D PROTEIN"/>
    <property type="match status" value="1"/>
</dbReference>
<proteinExistence type="predicted"/>
<feature type="region of interest" description="Disordered" evidence="1">
    <location>
        <begin position="54"/>
        <end position="108"/>
    </location>
</feature>
<gene>
    <name evidence="2" type="ORF">GQ55_9G271500</name>
</gene>
<evidence type="ECO:0000313" key="3">
    <source>
        <dbReference type="Proteomes" id="UP000244336"/>
    </source>
</evidence>
<dbReference type="Gramene" id="PUZ39246">
    <property type="protein sequence ID" value="PUZ39246"/>
    <property type="gene ID" value="GQ55_9G271500"/>
</dbReference>
<dbReference type="PANTHER" id="PTHR48161:SF1">
    <property type="entry name" value="(RAPE) HYPOTHETICAL PROTEIN"/>
    <property type="match status" value="1"/>
</dbReference>
<dbReference type="Proteomes" id="UP000244336">
    <property type="component" value="Chromosome 9"/>
</dbReference>